<dbReference type="Pfam" id="PF17170">
    <property type="entry name" value="DUF5128"/>
    <property type="match status" value="1"/>
</dbReference>
<evidence type="ECO:0000313" key="2">
    <source>
        <dbReference type="EMBL" id="MBB4624839.1"/>
    </source>
</evidence>
<dbReference type="Proteomes" id="UP000533637">
    <property type="component" value="Unassembled WGS sequence"/>
</dbReference>
<name>A0ABR6KVK4_9BACT</name>
<keyword evidence="1" id="KW-0472">Membrane</keyword>
<keyword evidence="1" id="KW-1133">Transmembrane helix</keyword>
<evidence type="ECO:0000256" key="1">
    <source>
        <dbReference type="SAM" id="Phobius"/>
    </source>
</evidence>
<organism evidence="2 3">
    <name type="scientific">Parabacteroides faecis</name>
    <dbReference type="NCBI Taxonomy" id="1217282"/>
    <lineage>
        <taxon>Bacteria</taxon>
        <taxon>Pseudomonadati</taxon>
        <taxon>Bacteroidota</taxon>
        <taxon>Bacteroidia</taxon>
        <taxon>Bacteroidales</taxon>
        <taxon>Tannerellaceae</taxon>
        <taxon>Parabacteroides</taxon>
    </lineage>
</organism>
<feature type="transmembrane region" description="Helical" evidence="1">
    <location>
        <begin position="12"/>
        <end position="29"/>
    </location>
</feature>
<sequence length="389" mass="44522">MDFMEQSNGFLLNRIVNCLCLIVFSFLLFSCGNRKASVEETACDSVEVQAEISYPFLIDKSNKNEREIEINDIAKVSYLKLGTETKSLIPRKWGFSGIFLTDKDLFLSFGENIYRFGLDGTFLNNIGKRGAAPFEFTLGGIFSVNEETQELFLLDVAQQRISVYTYGGKYLRSVRCEERFDRFYVLNDSLAVCSTNDITNDIRAFTISLRDGKVGRVLLEKRILANTQNLMVNIGAFSRINKLGDRIYLCVSTSDTIYAYDTKNNMVDPIYIQSPLKTDEDKVKTVPYLQFESSRFASVLINDIPMSNFTYWVDKESGECSRVKIRNRDLDDYVLAWGTNRDNLVFDILEMPELKKRLKQGKLSGELKSLVEQSDEEDNPIIMFAEIKN</sequence>
<gene>
    <name evidence="2" type="ORF">GGQ57_004784</name>
</gene>
<evidence type="ECO:0000313" key="3">
    <source>
        <dbReference type="Proteomes" id="UP000533637"/>
    </source>
</evidence>
<dbReference type="SUPFAM" id="SSF63825">
    <property type="entry name" value="YWTD domain"/>
    <property type="match status" value="1"/>
</dbReference>
<keyword evidence="1" id="KW-0812">Transmembrane</keyword>
<reference evidence="2 3" key="1">
    <citation type="submission" date="2020-08" db="EMBL/GenBank/DDBJ databases">
        <title>Genomic Encyclopedia of Type Strains, Phase IV (KMG-IV): sequencing the most valuable type-strain genomes for metagenomic binning, comparative biology and taxonomic classification.</title>
        <authorList>
            <person name="Goeker M."/>
        </authorList>
    </citation>
    <scope>NUCLEOTIDE SEQUENCE [LARGE SCALE GENOMIC DNA]</scope>
    <source>
        <strain evidence="2 3">DSM 102983</strain>
    </source>
</reference>
<comment type="caution">
    <text evidence="2">The sequence shown here is derived from an EMBL/GenBank/DDBJ whole genome shotgun (WGS) entry which is preliminary data.</text>
</comment>
<dbReference type="EMBL" id="JACHOC010000012">
    <property type="protein sequence ID" value="MBB4624839.1"/>
    <property type="molecule type" value="Genomic_DNA"/>
</dbReference>
<accession>A0ABR6KVK4</accession>
<keyword evidence="3" id="KW-1185">Reference proteome</keyword>
<evidence type="ECO:0008006" key="4">
    <source>
        <dbReference type="Google" id="ProtNLM"/>
    </source>
</evidence>
<proteinExistence type="predicted"/>
<protein>
    <recommendedName>
        <fullName evidence="4">6-bladed beta-propeller</fullName>
    </recommendedName>
</protein>